<keyword evidence="2" id="KW-0418">Kinase</keyword>
<dbReference type="Gene3D" id="3.10.50.30">
    <property type="entry name" value="Transcription elongation factor, GreA/GreB, C-terminal domain"/>
    <property type="match status" value="1"/>
</dbReference>
<dbReference type="EMBL" id="WTYH01000001">
    <property type="protein sequence ID" value="MXO92673.1"/>
    <property type="molecule type" value="Genomic_DNA"/>
</dbReference>
<dbReference type="PANTHER" id="PTHR30437:SF4">
    <property type="entry name" value="TRANSCRIPTION ELONGATION FACTOR GREA"/>
    <property type="match status" value="1"/>
</dbReference>
<sequence length="169" mass="18241">MSVAFRRDSDEEHLEPKFEIPLPAGPNLVTARGLALIESRIAELETSLAASSDEAATAAIKRDLRYWRQRRSSAELAVRPAGDIVGFGVTVRVLFNGKPRTFTIVGDDEADPANGMISFKSPLSQAMLGSEIDETLPFGNNPDAIRILGIIVDDTFGADNAPHPLAQPE</sequence>
<dbReference type="Pfam" id="PF01272">
    <property type="entry name" value="GreA_GreB"/>
    <property type="match status" value="1"/>
</dbReference>
<dbReference type="GO" id="GO:0032784">
    <property type="term" value="P:regulation of DNA-templated transcription elongation"/>
    <property type="evidence" value="ECO:0007669"/>
    <property type="project" value="InterPro"/>
</dbReference>
<reference evidence="2 3" key="1">
    <citation type="submission" date="2019-12" db="EMBL/GenBank/DDBJ databases">
        <title>Genomic-based taxomic classification of the family Erythrobacteraceae.</title>
        <authorList>
            <person name="Xu L."/>
        </authorList>
    </citation>
    <scope>NUCLEOTIDE SEQUENCE [LARGE SCALE GENOMIC DNA]</scope>
    <source>
        <strain evidence="2 3">RC4-10-4</strain>
    </source>
</reference>
<evidence type="ECO:0000313" key="2">
    <source>
        <dbReference type="EMBL" id="MXO92673.1"/>
    </source>
</evidence>
<evidence type="ECO:0000259" key="1">
    <source>
        <dbReference type="Pfam" id="PF01272"/>
    </source>
</evidence>
<protein>
    <submittedName>
        <fullName evidence="2">Nucleoside-diphosphate kinase</fullName>
    </submittedName>
</protein>
<dbReference type="OrthoDB" id="8537952at2"/>
<evidence type="ECO:0000313" key="3">
    <source>
        <dbReference type="Proteomes" id="UP000460626"/>
    </source>
</evidence>
<dbReference type="Proteomes" id="UP000460626">
    <property type="component" value="Unassembled WGS sequence"/>
</dbReference>
<dbReference type="AlphaFoldDB" id="A0A844ZX31"/>
<dbReference type="RefSeq" id="WP_131452025.1">
    <property type="nucleotide sequence ID" value="NZ_BMJK01000001.1"/>
</dbReference>
<dbReference type="GO" id="GO:0003677">
    <property type="term" value="F:DNA binding"/>
    <property type="evidence" value="ECO:0007669"/>
    <property type="project" value="InterPro"/>
</dbReference>
<keyword evidence="3" id="KW-1185">Reference proteome</keyword>
<name>A0A844ZX31_9SPHN</name>
<comment type="caution">
    <text evidence="2">The sequence shown here is derived from an EMBL/GenBank/DDBJ whole genome shotgun (WGS) entry which is preliminary data.</text>
</comment>
<dbReference type="SUPFAM" id="SSF54534">
    <property type="entry name" value="FKBP-like"/>
    <property type="match status" value="1"/>
</dbReference>
<accession>A0A844ZX31</accession>
<dbReference type="InterPro" id="IPR036953">
    <property type="entry name" value="GreA/GreB_C_sf"/>
</dbReference>
<feature type="domain" description="Transcription elongation factor GreA/GreB C-terminal" evidence="1">
    <location>
        <begin position="83"/>
        <end position="136"/>
    </location>
</feature>
<dbReference type="GO" id="GO:0016301">
    <property type="term" value="F:kinase activity"/>
    <property type="evidence" value="ECO:0007669"/>
    <property type="project" value="UniProtKB-KW"/>
</dbReference>
<dbReference type="PANTHER" id="PTHR30437">
    <property type="entry name" value="TRANSCRIPTION ELONGATION FACTOR GREA"/>
    <property type="match status" value="1"/>
</dbReference>
<dbReference type="InterPro" id="IPR001437">
    <property type="entry name" value="Tscrpt_elong_fac_GreA/B_C"/>
</dbReference>
<proteinExistence type="predicted"/>
<keyword evidence="2" id="KW-0808">Transferase</keyword>
<dbReference type="GO" id="GO:0070063">
    <property type="term" value="F:RNA polymerase binding"/>
    <property type="evidence" value="ECO:0007669"/>
    <property type="project" value="InterPro"/>
</dbReference>
<gene>
    <name evidence="2" type="ORF">GRI62_03505</name>
</gene>
<organism evidence="2 3">
    <name type="scientific">Aurantiacibacter arachoides</name>
    <dbReference type="NCBI Taxonomy" id="1850444"/>
    <lineage>
        <taxon>Bacteria</taxon>
        <taxon>Pseudomonadati</taxon>
        <taxon>Pseudomonadota</taxon>
        <taxon>Alphaproteobacteria</taxon>
        <taxon>Sphingomonadales</taxon>
        <taxon>Erythrobacteraceae</taxon>
        <taxon>Aurantiacibacter</taxon>
    </lineage>
</organism>
<dbReference type="InterPro" id="IPR023459">
    <property type="entry name" value="Tscrpt_elong_fac_GreA/B_fam"/>
</dbReference>
<dbReference type="GO" id="GO:0006354">
    <property type="term" value="P:DNA-templated transcription elongation"/>
    <property type="evidence" value="ECO:0007669"/>
    <property type="project" value="TreeGrafter"/>
</dbReference>